<keyword evidence="1" id="KW-0521">NADP</keyword>
<dbReference type="InterPro" id="IPR051609">
    <property type="entry name" value="NmrA/Isoflavone_reductase-like"/>
</dbReference>
<dbReference type="InterPro" id="IPR008030">
    <property type="entry name" value="NmrA-like"/>
</dbReference>
<dbReference type="GO" id="GO:0016491">
    <property type="term" value="F:oxidoreductase activity"/>
    <property type="evidence" value="ECO:0007669"/>
    <property type="project" value="UniProtKB-KW"/>
</dbReference>
<protein>
    <recommendedName>
        <fullName evidence="3">NmrA-like domain-containing protein</fullName>
    </recommendedName>
</protein>
<dbReference type="SUPFAM" id="SSF51735">
    <property type="entry name" value="NAD(P)-binding Rossmann-fold domains"/>
    <property type="match status" value="1"/>
</dbReference>
<dbReference type="PANTHER" id="PTHR47706:SF11">
    <property type="entry name" value="ISOFLAVONE REDUCTASE FAMILY PROTEIN (AFU_ORTHOLOGUE AFUA_1G12510)"/>
    <property type="match status" value="1"/>
</dbReference>
<dbReference type="Gene3D" id="3.40.50.720">
    <property type="entry name" value="NAD(P)-binding Rossmann-like Domain"/>
    <property type="match status" value="1"/>
</dbReference>
<dbReference type="InterPro" id="IPR045312">
    <property type="entry name" value="PCBER-like"/>
</dbReference>
<evidence type="ECO:0000256" key="1">
    <source>
        <dbReference type="ARBA" id="ARBA00022857"/>
    </source>
</evidence>
<gene>
    <name evidence="4" type="ORF">LPJ53_003132</name>
</gene>
<dbReference type="AlphaFoldDB" id="A0A9W7Y1D6"/>
<keyword evidence="5" id="KW-1185">Reference proteome</keyword>
<evidence type="ECO:0000313" key="5">
    <source>
        <dbReference type="Proteomes" id="UP001149813"/>
    </source>
</evidence>
<evidence type="ECO:0000259" key="3">
    <source>
        <dbReference type="Pfam" id="PF05368"/>
    </source>
</evidence>
<comment type="caution">
    <text evidence="4">The sequence shown here is derived from an EMBL/GenBank/DDBJ whole genome shotgun (WGS) entry which is preliminary data.</text>
</comment>
<dbReference type="PANTHER" id="PTHR47706">
    <property type="entry name" value="NMRA-LIKE FAMILY PROTEIN"/>
    <property type="match status" value="1"/>
</dbReference>
<evidence type="ECO:0000256" key="2">
    <source>
        <dbReference type="ARBA" id="ARBA00023002"/>
    </source>
</evidence>
<dbReference type="Gene3D" id="3.90.25.10">
    <property type="entry name" value="UDP-galactose 4-epimerase, domain 1"/>
    <property type="match status" value="1"/>
</dbReference>
<proteinExistence type="predicted"/>
<feature type="domain" description="NmrA-like" evidence="3">
    <location>
        <begin position="12"/>
        <end position="262"/>
    </location>
</feature>
<dbReference type="EMBL" id="JANBOJ010000111">
    <property type="protein sequence ID" value="KAJ1722448.1"/>
    <property type="molecule type" value="Genomic_DNA"/>
</dbReference>
<organism evidence="4 5">
    <name type="scientific">Coemansia erecta</name>
    <dbReference type="NCBI Taxonomy" id="147472"/>
    <lineage>
        <taxon>Eukaryota</taxon>
        <taxon>Fungi</taxon>
        <taxon>Fungi incertae sedis</taxon>
        <taxon>Zoopagomycota</taxon>
        <taxon>Kickxellomycotina</taxon>
        <taxon>Kickxellomycetes</taxon>
        <taxon>Kickxellales</taxon>
        <taxon>Kickxellaceae</taxon>
        <taxon>Coemansia</taxon>
    </lineage>
</organism>
<dbReference type="Proteomes" id="UP001149813">
    <property type="component" value="Unassembled WGS sequence"/>
</dbReference>
<sequence length="310" mass="35123">MSSANKPTAPYKKIVVVGSSGTLASYFINAFKQAGNEFQVTLLTRPQSVNKLKQQVNNLPQFNIRPVDYNNETELTEALRNQEVLLSLLANEGLAQQPNVIRAAQKAQVKWIIPSEYGSDISRPALRKIPFFADKLKTRELLESNKQIPYTYILTGIFADTYVSPLFKWNLNTRNVIVPGDGNSKNSFTPRQDIAAYTLAILRRLDQYRNATVRVASHTLTTNEWVRQVERASGSKFKVQYESAEQIKEQIQKRKIKSNYDHAQVQDELALTLAEGESLISWGNNRLDSDKLPEVRPTPLDQIIIDSLEN</sequence>
<dbReference type="CDD" id="cd05259">
    <property type="entry name" value="PCBER_SDR_a"/>
    <property type="match status" value="1"/>
</dbReference>
<keyword evidence="2" id="KW-0560">Oxidoreductase</keyword>
<dbReference type="Pfam" id="PF05368">
    <property type="entry name" value="NmrA"/>
    <property type="match status" value="1"/>
</dbReference>
<reference evidence="4" key="1">
    <citation type="submission" date="2022-07" db="EMBL/GenBank/DDBJ databases">
        <title>Phylogenomic reconstructions and comparative analyses of Kickxellomycotina fungi.</title>
        <authorList>
            <person name="Reynolds N.K."/>
            <person name="Stajich J.E."/>
            <person name="Barry K."/>
            <person name="Grigoriev I.V."/>
            <person name="Crous P."/>
            <person name="Smith M.E."/>
        </authorList>
    </citation>
    <scope>NUCLEOTIDE SEQUENCE</scope>
    <source>
        <strain evidence="4">NBRC 32514</strain>
    </source>
</reference>
<name>A0A9W7Y1D6_9FUNG</name>
<evidence type="ECO:0000313" key="4">
    <source>
        <dbReference type="EMBL" id="KAJ1722448.1"/>
    </source>
</evidence>
<dbReference type="OrthoDB" id="9974981at2759"/>
<dbReference type="InterPro" id="IPR036291">
    <property type="entry name" value="NAD(P)-bd_dom_sf"/>
</dbReference>
<accession>A0A9W7Y1D6</accession>